<comment type="caution">
    <text evidence="1">The sequence shown here is derived from an EMBL/GenBank/DDBJ whole genome shotgun (WGS) entry which is preliminary data.</text>
</comment>
<name>A0AAW1UDE4_9CUCU</name>
<proteinExistence type="predicted"/>
<dbReference type="Proteomes" id="UP001431783">
    <property type="component" value="Unassembled WGS sequence"/>
</dbReference>
<organism evidence="1 2">
    <name type="scientific">Henosepilachna vigintioctopunctata</name>
    <dbReference type="NCBI Taxonomy" id="420089"/>
    <lineage>
        <taxon>Eukaryota</taxon>
        <taxon>Metazoa</taxon>
        <taxon>Ecdysozoa</taxon>
        <taxon>Arthropoda</taxon>
        <taxon>Hexapoda</taxon>
        <taxon>Insecta</taxon>
        <taxon>Pterygota</taxon>
        <taxon>Neoptera</taxon>
        <taxon>Endopterygota</taxon>
        <taxon>Coleoptera</taxon>
        <taxon>Polyphaga</taxon>
        <taxon>Cucujiformia</taxon>
        <taxon>Coccinelloidea</taxon>
        <taxon>Coccinellidae</taxon>
        <taxon>Epilachninae</taxon>
        <taxon>Epilachnini</taxon>
        <taxon>Henosepilachna</taxon>
    </lineage>
</organism>
<dbReference type="AlphaFoldDB" id="A0AAW1UDE4"/>
<sequence>MLAGSGRIILSVLTNNNWILQTSKRTCKLTPKLRLTESDTPFGLGYDRDLRSNVNRQNSPFEHALTYTERMNKTC</sequence>
<evidence type="ECO:0000313" key="2">
    <source>
        <dbReference type="Proteomes" id="UP001431783"/>
    </source>
</evidence>
<gene>
    <name evidence="1" type="ORF">WA026_017665</name>
</gene>
<protein>
    <submittedName>
        <fullName evidence="1">Uncharacterized protein</fullName>
    </submittedName>
</protein>
<evidence type="ECO:0000313" key="1">
    <source>
        <dbReference type="EMBL" id="KAK9877274.1"/>
    </source>
</evidence>
<keyword evidence="2" id="KW-1185">Reference proteome</keyword>
<reference evidence="1 2" key="1">
    <citation type="submission" date="2023-03" db="EMBL/GenBank/DDBJ databases">
        <title>Genome insight into feeding habits of ladybird beetles.</title>
        <authorList>
            <person name="Li H.-S."/>
            <person name="Huang Y.-H."/>
            <person name="Pang H."/>
        </authorList>
    </citation>
    <scope>NUCLEOTIDE SEQUENCE [LARGE SCALE GENOMIC DNA]</scope>
    <source>
        <strain evidence="1">SYSU_2023b</strain>
        <tissue evidence="1">Whole body</tissue>
    </source>
</reference>
<dbReference type="EMBL" id="JARQZJ010000041">
    <property type="protein sequence ID" value="KAK9877274.1"/>
    <property type="molecule type" value="Genomic_DNA"/>
</dbReference>
<accession>A0AAW1UDE4</accession>